<dbReference type="AlphaFoldDB" id="A0A895XQT3"/>
<dbReference type="Proteomes" id="UP000662939">
    <property type="component" value="Chromosome"/>
</dbReference>
<name>A0A895XQT3_9ACTN</name>
<dbReference type="EMBL" id="CP070496">
    <property type="protein sequence ID" value="QSB03918.1"/>
    <property type="molecule type" value="Genomic_DNA"/>
</dbReference>
<gene>
    <name evidence="1" type="ORF">JQS30_08775</name>
</gene>
<protein>
    <submittedName>
        <fullName evidence="1">Uncharacterized protein</fullName>
    </submittedName>
</protein>
<sequence length="294" mass="28967">MGILTRTSGRALLAGIAAGATVASIQAVKRSKYAADLERTNHKGDTVSLAEGPGVTIGATAGAVAGAKSSGYAVAAATAGLVSGAAGLYDDVADTQGQKEKGLKGHLGALTRGEVTSGAVKIASIGAAGFTAALIVDATEPRQRGWKRFVNTCLGAGVIAGSANLLNLFDLRPGRALKVASVVGTLLSRQPGPDAPSTAVSAANTASAAVTSASAAMPEDLEGKTMLGDCGANALGALLGLAFVARSGPAARAAALTGIASLTLASEKVSFTQVIADTPVLRELDELGRKNSSS</sequence>
<dbReference type="KEGG" id="nav:JQS30_08775"/>
<reference evidence="1" key="1">
    <citation type="submission" date="2021-02" db="EMBL/GenBank/DDBJ databases">
        <title>Natronoglycomyces albus gen. nov., sp. nov, a haloalkaliphilic actinobacterium from a soda solonchak soil.</title>
        <authorList>
            <person name="Sorokin D.Y."/>
            <person name="Khijniak T.V."/>
            <person name="Zakharycheva A.P."/>
            <person name="Boueva O.V."/>
            <person name="Ariskina E.V."/>
            <person name="Hahnke R.L."/>
            <person name="Bunk B."/>
            <person name="Sproer C."/>
            <person name="Schumann P."/>
            <person name="Evtushenko L.I."/>
            <person name="Kublanov I.V."/>
        </authorList>
    </citation>
    <scope>NUCLEOTIDE SEQUENCE</scope>
    <source>
        <strain evidence="1">DSM 106290</strain>
    </source>
</reference>
<accession>A0A895XQT3</accession>
<keyword evidence="2" id="KW-1185">Reference proteome</keyword>
<dbReference type="RefSeq" id="WP_213169916.1">
    <property type="nucleotide sequence ID" value="NZ_CP070496.1"/>
</dbReference>
<evidence type="ECO:0000313" key="2">
    <source>
        <dbReference type="Proteomes" id="UP000662939"/>
    </source>
</evidence>
<organism evidence="1 2">
    <name type="scientific">Natronoglycomyces albus</name>
    <dbReference type="NCBI Taxonomy" id="2811108"/>
    <lineage>
        <taxon>Bacteria</taxon>
        <taxon>Bacillati</taxon>
        <taxon>Actinomycetota</taxon>
        <taxon>Actinomycetes</taxon>
        <taxon>Glycomycetales</taxon>
        <taxon>Glycomycetaceae</taxon>
        <taxon>Natronoglycomyces</taxon>
    </lineage>
</organism>
<proteinExistence type="predicted"/>
<evidence type="ECO:0000313" key="1">
    <source>
        <dbReference type="EMBL" id="QSB03918.1"/>
    </source>
</evidence>